<keyword evidence="4" id="KW-1185">Reference proteome</keyword>
<evidence type="ECO:0000313" key="4">
    <source>
        <dbReference type="Proteomes" id="UP000028999"/>
    </source>
</evidence>
<sequence>MDKAQLMDQFFNTCSDNNSFDAELSRLRENAWEYVHLYLTLTFDFFEGFEPTDTEGREHLDINPRGPRFNLDDLEIPEELVAAFPSASPPQLLPPPPPVNKAPPPPLPPPHVNDSAPPDGISQRLTEAHRLAEQASVMVNTLSLDGSIKLNANSVAHLEDCHVRPILQQQQKLYSWRPFIFQKPEVSTKMSHYVV</sequence>
<reference evidence="2" key="3">
    <citation type="submission" date="2021-01" db="EMBL/GenBank/DDBJ databases">
        <authorList>
            <consortium name="Genoscope - CEA"/>
            <person name="William W."/>
        </authorList>
    </citation>
    <scope>NUCLEOTIDE SEQUENCE</scope>
</reference>
<feature type="compositionally biased region" description="Pro residues" evidence="1">
    <location>
        <begin position="87"/>
        <end position="111"/>
    </location>
</feature>
<protein>
    <submittedName>
        <fullName evidence="2">(rape) hypothetical protein</fullName>
    </submittedName>
    <submittedName>
        <fullName evidence="3">BnaC02g42760D protein</fullName>
    </submittedName>
</protein>
<evidence type="ECO:0000256" key="1">
    <source>
        <dbReference type="SAM" id="MobiDB-lite"/>
    </source>
</evidence>
<dbReference type="Proteomes" id="UP001295469">
    <property type="component" value="Chromosome C02"/>
</dbReference>
<reference evidence="3" key="2">
    <citation type="submission" date="2014-06" db="EMBL/GenBank/DDBJ databases">
        <authorList>
            <person name="Genoscope - CEA"/>
        </authorList>
    </citation>
    <scope>NUCLEOTIDE SEQUENCE</scope>
</reference>
<dbReference type="Proteomes" id="UP000028999">
    <property type="component" value="Unassembled WGS sequence"/>
</dbReference>
<dbReference type="Gramene" id="CDY39842">
    <property type="protein sequence ID" value="CDY39842"/>
    <property type="gene ID" value="GSBRNA2T00068665001"/>
</dbReference>
<dbReference type="AlphaFoldDB" id="A0A078HPQ5"/>
<name>A0A078HPQ5_BRANA</name>
<reference evidence="3 4" key="1">
    <citation type="journal article" date="2014" name="Science">
        <title>Plant genetics. Early allopolyploid evolution in the post-Neolithic Brassica napus oilseed genome.</title>
        <authorList>
            <person name="Chalhoub B."/>
            <person name="Denoeud F."/>
            <person name="Liu S."/>
            <person name="Parkin I.A."/>
            <person name="Tang H."/>
            <person name="Wang X."/>
            <person name="Chiquet J."/>
            <person name="Belcram H."/>
            <person name="Tong C."/>
            <person name="Samans B."/>
            <person name="Correa M."/>
            <person name="Da Silva C."/>
            <person name="Just J."/>
            <person name="Falentin C."/>
            <person name="Koh C.S."/>
            <person name="Le Clainche I."/>
            <person name="Bernard M."/>
            <person name="Bento P."/>
            <person name="Noel B."/>
            <person name="Labadie K."/>
            <person name="Alberti A."/>
            <person name="Charles M."/>
            <person name="Arnaud D."/>
            <person name="Guo H."/>
            <person name="Daviaud C."/>
            <person name="Alamery S."/>
            <person name="Jabbari K."/>
            <person name="Zhao M."/>
            <person name="Edger P.P."/>
            <person name="Chelaifa H."/>
            <person name="Tack D."/>
            <person name="Lassalle G."/>
            <person name="Mestiri I."/>
            <person name="Schnel N."/>
            <person name="Le Paslier M.C."/>
            <person name="Fan G."/>
            <person name="Renault V."/>
            <person name="Bayer P.E."/>
            <person name="Golicz A.A."/>
            <person name="Manoli S."/>
            <person name="Lee T.H."/>
            <person name="Thi V.H."/>
            <person name="Chalabi S."/>
            <person name="Hu Q."/>
            <person name="Fan C."/>
            <person name="Tollenaere R."/>
            <person name="Lu Y."/>
            <person name="Battail C."/>
            <person name="Shen J."/>
            <person name="Sidebottom C.H."/>
            <person name="Wang X."/>
            <person name="Canaguier A."/>
            <person name="Chauveau A."/>
            <person name="Berard A."/>
            <person name="Deniot G."/>
            <person name="Guan M."/>
            <person name="Liu Z."/>
            <person name="Sun F."/>
            <person name="Lim Y.P."/>
            <person name="Lyons E."/>
            <person name="Town C.D."/>
            <person name="Bancroft I."/>
            <person name="Wang X."/>
            <person name="Meng J."/>
            <person name="Ma J."/>
            <person name="Pires J.C."/>
            <person name="King G.J."/>
            <person name="Brunel D."/>
            <person name="Delourme R."/>
            <person name="Renard M."/>
            <person name="Aury J.M."/>
            <person name="Adams K.L."/>
            <person name="Batley J."/>
            <person name="Snowdon R.J."/>
            <person name="Tost J."/>
            <person name="Edwards D."/>
            <person name="Zhou Y."/>
            <person name="Hua W."/>
            <person name="Sharpe A.G."/>
            <person name="Paterson A.H."/>
            <person name="Guan C."/>
            <person name="Wincker P."/>
        </authorList>
    </citation>
    <scope>NUCLEOTIDE SEQUENCE [LARGE SCALE GENOMIC DNA]</scope>
    <source>
        <strain evidence="4">cv. Darmor-bzh</strain>
    </source>
</reference>
<evidence type="ECO:0000313" key="2">
    <source>
        <dbReference type="EMBL" id="CAF1921744.1"/>
    </source>
</evidence>
<dbReference type="EMBL" id="LK032458">
    <property type="protein sequence ID" value="CDY39842.1"/>
    <property type="molecule type" value="Genomic_DNA"/>
</dbReference>
<evidence type="ECO:0000313" key="3">
    <source>
        <dbReference type="EMBL" id="CDY39842.1"/>
    </source>
</evidence>
<accession>A0A078HPQ5</accession>
<dbReference type="PaxDb" id="3708-A0A078HPQ5"/>
<dbReference type="EMBL" id="HG994366">
    <property type="protein sequence ID" value="CAF1921744.1"/>
    <property type="molecule type" value="Genomic_DNA"/>
</dbReference>
<organism evidence="3 4">
    <name type="scientific">Brassica napus</name>
    <name type="common">Rape</name>
    <dbReference type="NCBI Taxonomy" id="3708"/>
    <lineage>
        <taxon>Eukaryota</taxon>
        <taxon>Viridiplantae</taxon>
        <taxon>Streptophyta</taxon>
        <taxon>Embryophyta</taxon>
        <taxon>Tracheophyta</taxon>
        <taxon>Spermatophyta</taxon>
        <taxon>Magnoliopsida</taxon>
        <taxon>eudicotyledons</taxon>
        <taxon>Gunneridae</taxon>
        <taxon>Pentapetalae</taxon>
        <taxon>rosids</taxon>
        <taxon>malvids</taxon>
        <taxon>Brassicales</taxon>
        <taxon>Brassicaceae</taxon>
        <taxon>Brassiceae</taxon>
        <taxon>Brassica</taxon>
    </lineage>
</organism>
<feature type="region of interest" description="Disordered" evidence="1">
    <location>
        <begin position="86"/>
        <end position="120"/>
    </location>
</feature>
<gene>
    <name evidence="3" type="primary">BnaC02g42760D</name>
    <name evidence="2" type="ORF">DARMORV10_C02P62980.1</name>
    <name evidence="3" type="ORF">GSBRNA2T00068665001</name>
</gene>
<proteinExistence type="predicted"/>